<protein>
    <submittedName>
        <fullName evidence="2">Uncharacterized protein</fullName>
    </submittedName>
</protein>
<dbReference type="EMBL" id="GBRH01235056">
    <property type="protein sequence ID" value="JAD62839.1"/>
    <property type="molecule type" value="Transcribed_RNA"/>
</dbReference>
<reference evidence="2" key="2">
    <citation type="journal article" date="2015" name="Data Brief">
        <title>Shoot transcriptome of the giant reed, Arundo donax.</title>
        <authorList>
            <person name="Barrero R.A."/>
            <person name="Guerrero F.D."/>
            <person name="Moolhuijzen P."/>
            <person name="Goolsby J.A."/>
            <person name="Tidwell J."/>
            <person name="Bellgard S.E."/>
            <person name="Bellgard M.I."/>
        </authorList>
    </citation>
    <scope>NUCLEOTIDE SEQUENCE</scope>
    <source>
        <tissue evidence="2">Shoot tissue taken approximately 20 cm above the soil surface</tissue>
    </source>
</reference>
<proteinExistence type="predicted"/>
<reference evidence="2" key="1">
    <citation type="submission" date="2014-09" db="EMBL/GenBank/DDBJ databases">
        <authorList>
            <person name="Magalhaes I.L.F."/>
            <person name="Oliveira U."/>
            <person name="Santos F.R."/>
            <person name="Vidigal T.H.D.A."/>
            <person name="Brescovit A.D."/>
            <person name="Santos A.J."/>
        </authorList>
    </citation>
    <scope>NUCLEOTIDE SEQUENCE</scope>
    <source>
        <tissue evidence="2">Shoot tissue taken approximately 20 cm above the soil surface</tissue>
    </source>
</reference>
<feature type="signal peptide" evidence="1">
    <location>
        <begin position="1"/>
        <end position="16"/>
    </location>
</feature>
<accession>A0A0A9BFS0</accession>
<organism evidence="2">
    <name type="scientific">Arundo donax</name>
    <name type="common">Giant reed</name>
    <name type="synonym">Donax arundinaceus</name>
    <dbReference type="NCBI Taxonomy" id="35708"/>
    <lineage>
        <taxon>Eukaryota</taxon>
        <taxon>Viridiplantae</taxon>
        <taxon>Streptophyta</taxon>
        <taxon>Embryophyta</taxon>
        <taxon>Tracheophyta</taxon>
        <taxon>Spermatophyta</taxon>
        <taxon>Magnoliopsida</taxon>
        <taxon>Liliopsida</taxon>
        <taxon>Poales</taxon>
        <taxon>Poaceae</taxon>
        <taxon>PACMAD clade</taxon>
        <taxon>Arundinoideae</taxon>
        <taxon>Arundineae</taxon>
        <taxon>Arundo</taxon>
    </lineage>
</organism>
<keyword evidence="1" id="KW-0732">Signal</keyword>
<name>A0A0A9BFS0_ARUDO</name>
<evidence type="ECO:0000313" key="2">
    <source>
        <dbReference type="EMBL" id="JAD62839.1"/>
    </source>
</evidence>
<evidence type="ECO:0000256" key="1">
    <source>
        <dbReference type="SAM" id="SignalP"/>
    </source>
</evidence>
<feature type="chain" id="PRO_5002042881" evidence="1">
    <location>
        <begin position="17"/>
        <end position="43"/>
    </location>
</feature>
<dbReference type="AlphaFoldDB" id="A0A0A9BFS0"/>
<sequence length="43" mass="4778">MCCLMLISTLTSPTAALDTSMRIQVRAWDQGTILQRAQGHQVM</sequence>